<dbReference type="eggNOG" id="ENOG50339MX">
    <property type="taxonomic scope" value="Bacteria"/>
</dbReference>
<dbReference type="EMBL" id="AM902716">
    <property type="protein sequence ID" value="CAP44743.1"/>
    <property type="molecule type" value="Genomic_DNA"/>
</dbReference>
<evidence type="ECO:0000313" key="2">
    <source>
        <dbReference type="Proteomes" id="UP000001225"/>
    </source>
</evidence>
<organism evidence="1 2">
    <name type="scientific">Bordetella petrii (strain ATCC BAA-461 / DSM 12804 / CCUG 43448 / CIP 107267 / Se-1111R)</name>
    <dbReference type="NCBI Taxonomy" id="340100"/>
    <lineage>
        <taxon>Bacteria</taxon>
        <taxon>Pseudomonadati</taxon>
        <taxon>Pseudomonadota</taxon>
        <taxon>Betaproteobacteria</taxon>
        <taxon>Burkholderiales</taxon>
        <taxon>Alcaligenaceae</taxon>
        <taxon>Bordetella</taxon>
    </lineage>
</organism>
<proteinExistence type="predicted"/>
<dbReference type="KEGG" id="bpt:Bpet4392"/>
<dbReference type="AlphaFoldDB" id="A9ID08"/>
<reference evidence="1 2" key="1">
    <citation type="journal article" date="2008" name="BMC Genomics">
        <title>The missing link: Bordetella petrii is endowed with both the metabolic versatility of environmental bacteria and virulence traits of pathogenic Bordetellae.</title>
        <authorList>
            <person name="Gross R."/>
            <person name="Guzman C.A."/>
            <person name="Sebaihia M."/>
            <person name="Martins Dos Santos V.A."/>
            <person name="Pieper D.H."/>
            <person name="Koebnik R."/>
            <person name="Lechner M."/>
            <person name="Bartels D."/>
            <person name="Buhrmester J."/>
            <person name="Choudhuri J.V."/>
            <person name="Ebensen T."/>
            <person name="Gaigalat L."/>
            <person name="Herrmann S."/>
            <person name="Khachane A.N."/>
            <person name="Larisch C."/>
            <person name="Link S."/>
            <person name="Linke B."/>
            <person name="Meyer F."/>
            <person name="Mormann S."/>
            <person name="Nakunst D."/>
            <person name="Rueckert C."/>
            <person name="Schneiker-Bekel S."/>
            <person name="Schulze K."/>
            <person name="Vorhoelter F.J."/>
            <person name="Yevsa T."/>
            <person name="Engle J.T."/>
            <person name="Goldman W.E."/>
            <person name="Puehler A."/>
            <person name="Goebel U.B."/>
            <person name="Goesmann A."/>
            <person name="Bloecker H."/>
            <person name="Kaiser O."/>
            <person name="Martinez-Arias R."/>
        </authorList>
    </citation>
    <scope>NUCLEOTIDE SEQUENCE [LARGE SCALE GENOMIC DNA]</scope>
    <source>
        <strain evidence="2">ATCC BAA-461 / DSM 12804 / CCUG 43448 / CIP 107267 / Se-1111R</strain>
    </source>
</reference>
<evidence type="ECO:0000313" key="1">
    <source>
        <dbReference type="EMBL" id="CAP44743.1"/>
    </source>
</evidence>
<keyword evidence="2" id="KW-1185">Reference proteome</keyword>
<dbReference type="STRING" id="94624.Bpet4392"/>
<gene>
    <name evidence="1" type="ordered locus">Bpet4392</name>
</gene>
<dbReference type="Proteomes" id="UP000001225">
    <property type="component" value="Chromosome"/>
</dbReference>
<sequence>MDTQIQRIRAALAAYNVPGSPISKADCLAEIQRIAGETKSSGTSGAMAYDYHNGPELGLEPNVPISTETRASPLAHTDDVAVDVFAAAMKQKLAAARIQGRGGWEQRDPAVLSQMLRAHVEKGDPCDVANFCCFLWVLGEPISTTLMAGEA</sequence>
<accession>A9ID08</accession>
<protein>
    <submittedName>
        <fullName evidence="1">Uncharacterized protein</fullName>
    </submittedName>
</protein>
<name>A9ID08_BORPD</name>